<keyword evidence="4 5" id="KW-0456">Lyase</keyword>
<dbReference type="EMBL" id="JBHLUN010000006">
    <property type="protein sequence ID" value="MFC0408419.1"/>
    <property type="molecule type" value="Genomic_DNA"/>
</dbReference>
<dbReference type="HAMAP" id="MF_00076">
    <property type="entry name" value="HisB"/>
    <property type="match status" value="1"/>
</dbReference>
<protein>
    <recommendedName>
        <fullName evidence="5 6">Imidazoleglycerol-phosphate dehydratase</fullName>
        <shortName evidence="5">IGPD</shortName>
        <ecNumber evidence="5 6">4.2.1.19</ecNumber>
    </recommendedName>
</protein>
<dbReference type="PROSITE" id="PS00954">
    <property type="entry name" value="IGP_DEHYDRATASE_1"/>
    <property type="match status" value="1"/>
</dbReference>
<dbReference type="InterPro" id="IPR020568">
    <property type="entry name" value="Ribosomal_Su5_D2-typ_SF"/>
</dbReference>
<dbReference type="PANTHER" id="PTHR23133">
    <property type="entry name" value="IMIDAZOLEGLYCEROL-PHOSPHATE DEHYDRATASE HIS7"/>
    <property type="match status" value="1"/>
</dbReference>
<keyword evidence="9" id="KW-1185">Reference proteome</keyword>
<dbReference type="NCBIfam" id="NF002114">
    <property type="entry name" value="PRK00951.2-4"/>
    <property type="match status" value="1"/>
</dbReference>
<dbReference type="NCBIfam" id="NF002109">
    <property type="entry name" value="PRK00951.1-5"/>
    <property type="match status" value="1"/>
</dbReference>
<dbReference type="CDD" id="cd07914">
    <property type="entry name" value="IGPD"/>
    <property type="match status" value="1"/>
</dbReference>
<keyword evidence="2 5" id="KW-0028">Amino-acid biosynthesis</keyword>
<accession>A0ABV6JS25</accession>
<organism evidence="8 9">
    <name type="scientific">Roseomonas elaeocarpi</name>
    <dbReference type="NCBI Taxonomy" id="907779"/>
    <lineage>
        <taxon>Bacteria</taxon>
        <taxon>Pseudomonadati</taxon>
        <taxon>Pseudomonadota</taxon>
        <taxon>Alphaproteobacteria</taxon>
        <taxon>Acetobacterales</taxon>
        <taxon>Roseomonadaceae</taxon>
        <taxon>Roseomonas</taxon>
    </lineage>
</organism>
<evidence type="ECO:0000256" key="7">
    <source>
        <dbReference type="SAM" id="MobiDB-lite"/>
    </source>
</evidence>
<comment type="caution">
    <text evidence="8">The sequence shown here is derived from an EMBL/GenBank/DDBJ whole genome shotgun (WGS) entry which is preliminary data.</text>
</comment>
<dbReference type="EC" id="4.2.1.19" evidence="5 6"/>
<dbReference type="GO" id="GO:0004424">
    <property type="term" value="F:imidazoleglycerol-phosphate dehydratase activity"/>
    <property type="evidence" value="ECO:0007669"/>
    <property type="project" value="UniProtKB-EC"/>
</dbReference>
<evidence type="ECO:0000256" key="2">
    <source>
        <dbReference type="ARBA" id="ARBA00022605"/>
    </source>
</evidence>
<dbReference type="InterPro" id="IPR000807">
    <property type="entry name" value="ImidazoleglycerolP_deHydtase"/>
</dbReference>
<comment type="subcellular location">
    <subcellularLocation>
        <location evidence="5 6">Cytoplasm</location>
    </subcellularLocation>
</comment>
<evidence type="ECO:0000313" key="8">
    <source>
        <dbReference type="EMBL" id="MFC0408419.1"/>
    </source>
</evidence>
<proteinExistence type="inferred from homology"/>
<dbReference type="RefSeq" id="WP_377044172.1">
    <property type="nucleotide sequence ID" value="NZ_JBHLUN010000006.1"/>
</dbReference>
<gene>
    <name evidence="5 8" type="primary">hisB</name>
    <name evidence="8" type="ORF">ACFFGY_09185</name>
</gene>
<keyword evidence="5" id="KW-0963">Cytoplasm</keyword>
<evidence type="ECO:0000256" key="3">
    <source>
        <dbReference type="ARBA" id="ARBA00023102"/>
    </source>
</evidence>
<dbReference type="InterPro" id="IPR020565">
    <property type="entry name" value="ImidazoleglycerP_deHydtase_CS"/>
</dbReference>
<evidence type="ECO:0000256" key="6">
    <source>
        <dbReference type="RuleBase" id="RU000599"/>
    </source>
</evidence>
<evidence type="ECO:0000256" key="1">
    <source>
        <dbReference type="ARBA" id="ARBA00005047"/>
    </source>
</evidence>
<dbReference type="PROSITE" id="PS00955">
    <property type="entry name" value="IGP_DEHYDRATASE_2"/>
    <property type="match status" value="1"/>
</dbReference>
<dbReference type="Gene3D" id="3.30.230.40">
    <property type="entry name" value="Imidazole glycerol phosphate dehydratase, domain 1"/>
    <property type="match status" value="2"/>
</dbReference>
<keyword evidence="3 5" id="KW-0368">Histidine biosynthesis</keyword>
<dbReference type="SUPFAM" id="SSF54211">
    <property type="entry name" value="Ribosomal protein S5 domain 2-like"/>
    <property type="match status" value="2"/>
</dbReference>
<dbReference type="NCBIfam" id="NF002111">
    <property type="entry name" value="PRK00951.2-1"/>
    <property type="match status" value="1"/>
</dbReference>
<dbReference type="Pfam" id="PF00475">
    <property type="entry name" value="IGPD"/>
    <property type="match status" value="1"/>
</dbReference>
<comment type="pathway">
    <text evidence="1 5 6">Amino-acid biosynthesis; L-histidine biosynthesis; L-histidine from 5-phospho-alpha-D-ribose 1-diphosphate: step 6/9.</text>
</comment>
<comment type="similarity">
    <text evidence="5 6">Belongs to the imidazoleglycerol-phosphate dehydratase family.</text>
</comment>
<dbReference type="PANTHER" id="PTHR23133:SF2">
    <property type="entry name" value="IMIDAZOLEGLYCEROL-PHOSPHATE DEHYDRATASE"/>
    <property type="match status" value="1"/>
</dbReference>
<dbReference type="Proteomes" id="UP001589865">
    <property type="component" value="Unassembled WGS sequence"/>
</dbReference>
<dbReference type="InterPro" id="IPR038494">
    <property type="entry name" value="IGPD_sf"/>
</dbReference>
<name>A0ABV6JS25_9PROT</name>
<sequence length="225" mass="24077">MNARSAPVPATAPAPDQAPNLPSNLVGAHRTAAITRETAETRITLRLDLDGTGRAEVATGIGFLDHMLTALARHALFDLAVEAVGDLHVDFHHTAEDVGIVLGSALRQALGDKRGIRRYGHAAVPMDEALVEAAIDLSGRAFLVWKVPFERPKIGEMDTELFEEFFRALSANGLFALHVMLRHGHNAHHIAEGAFKAVARALREAVEPDPRTAGAIPSTKGSLEG</sequence>
<feature type="region of interest" description="Disordered" evidence="7">
    <location>
        <begin position="1"/>
        <end position="23"/>
    </location>
</feature>
<evidence type="ECO:0000256" key="4">
    <source>
        <dbReference type="ARBA" id="ARBA00023239"/>
    </source>
</evidence>
<evidence type="ECO:0000313" key="9">
    <source>
        <dbReference type="Proteomes" id="UP001589865"/>
    </source>
</evidence>
<comment type="catalytic activity">
    <reaction evidence="5 6">
        <text>D-erythro-1-(imidazol-4-yl)glycerol 3-phosphate = 3-(imidazol-4-yl)-2-oxopropyl phosphate + H2O</text>
        <dbReference type="Rhea" id="RHEA:11040"/>
        <dbReference type="ChEBI" id="CHEBI:15377"/>
        <dbReference type="ChEBI" id="CHEBI:57766"/>
        <dbReference type="ChEBI" id="CHEBI:58278"/>
        <dbReference type="EC" id="4.2.1.19"/>
    </reaction>
</comment>
<evidence type="ECO:0000256" key="5">
    <source>
        <dbReference type="HAMAP-Rule" id="MF_00076"/>
    </source>
</evidence>
<reference evidence="8 9" key="1">
    <citation type="submission" date="2024-09" db="EMBL/GenBank/DDBJ databases">
        <authorList>
            <person name="Sun Q."/>
            <person name="Mori K."/>
        </authorList>
    </citation>
    <scope>NUCLEOTIDE SEQUENCE [LARGE SCALE GENOMIC DNA]</scope>
    <source>
        <strain evidence="8 9">TBRC 5777</strain>
    </source>
</reference>